<dbReference type="AlphaFoldDB" id="A0AAD7ZWL0"/>
<feature type="transmembrane region" description="Helical" evidence="8">
    <location>
        <begin position="207"/>
        <end position="229"/>
    </location>
</feature>
<dbReference type="Pfam" id="PF09779">
    <property type="entry name" value="Ima1_N"/>
    <property type="match status" value="1"/>
</dbReference>
<dbReference type="GO" id="GO:0051015">
    <property type="term" value="F:actin filament binding"/>
    <property type="evidence" value="ECO:0007669"/>
    <property type="project" value="TreeGrafter"/>
</dbReference>
<feature type="transmembrane region" description="Helical" evidence="8">
    <location>
        <begin position="732"/>
        <end position="754"/>
    </location>
</feature>
<dbReference type="PANTHER" id="PTHR28646">
    <property type="entry name" value="TRANSMEMBRANE PROTEIN 201"/>
    <property type="match status" value="1"/>
</dbReference>
<keyword evidence="11" id="KW-1185">Reference proteome</keyword>
<dbReference type="Proteomes" id="UP001233999">
    <property type="component" value="Unassembled WGS sequence"/>
</dbReference>
<accession>A0AAD7ZWL0</accession>
<feature type="transmembrane region" description="Helical" evidence="8">
    <location>
        <begin position="6"/>
        <end position="26"/>
    </location>
</feature>
<feature type="domain" description="Ima1 N-terminal" evidence="9">
    <location>
        <begin position="36"/>
        <end position="159"/>
    </location>
</feature>
<evidence type="ECO:0000256" key="2">
    <source>
        <dbReference type="ARBA" id="ARBA00007600"/>
    </source>
</evidence>
<feature type="transmembrane region" description="Helical" evidence="8">
    <location>
        <begin position="325"/>
        <end position="346"/>
    </location>
</feature>
<evidence type="ECO:0000256" key="8">
    <source>
        <dbReference type="SAM" id="Phobius"/>
    </source>
</evidence>
<keyword evidence="4 8" id="KW-1133">Transmembrane helix</keyword>
<organism evidence="10 11">
    <name type="scientific">Diploptera punctata</name>
    <name type="common">Pacific beetle cockroach</name>
    <dbReference type="NCBI Taxonomy" id="6984"/>
    <lineage>
        <taxon>Eukaryota</taxon>
        <taxon>Metazoa</taxon>
        <taxon>Ecdysozoa</taxon>
        <taxon>Arthropoda</taxon>
        <taxon>Hexapoda</taxon>
        <taxon>Insecta</taxon>
        <taxon>Pterygota</taxon>
        <taxon>Neoptera</taxon>
        <taxon>Polyneoptera</taxon>
        <taxon>Dictyoptera</taxon>
        <taxon>Blattodea</taxon>
        <taxon>Blaberoidea</taxon>
        <taxon>Blaberidae</taxon>
        <taxon>Diplopterinae</taxon>
        <taxon>Diploptera</taxon>
    </lineage>
</organism>
<reference evidence="10" key="1">
    <citation type="journal article" date="2023" name="IScience">
        <title>Live-bearing cockroach genome reveals convergent evolutionary mechanisms linked to viviparity in insects and beyond.</title>
        <authorList>
            <person name="Fouks B."/>
            <person name="Harrison M.C."/>
            <person name="Mikhailova A.A."/>
            <person name="Marchal E."/>
            <person name="English S."/>
            <person name="Carruthers M."/>
            <person name="Jennings E.C."/>
            <person name="Chiamaka E.L."/>
            <person name="Frigard R.A."/>
            <person name="Pippel M."/>
            <person name="Attardo G.M."/>
            <person name="Benoit J.B."/>
            <person name="Bornberg-Bauer E."/>
            <person name="Tobe S.S."/>
        </authorList>
    </citation>
    <scope>NUCLEOTIDE SEQUENCE</scope>
    <source>
        <strain evidence="10">Stay&amp;Tobe</strain>
    </source>
</reference>
<evidence type="ECO:0000256" key="5">
    <source>
        <dbReference type="ARBA" id="ARBA00023136"/>
    </source>
</evidence>
<dbReference type="PANTHER" id="PTHR28646:SF1">
    <property type="entry name" value="TRANSMEMBRANE PROTEIN 201"/>
    <property type="match status" value="1"/>
</dbReference>
<reference evidence="10" key="2">
    <citation type="submission" date="2023-05" db="EMBL/GenBank/DDBJ databases">
        <authorList>
            <person name="Fouks B."/>
        </authorList>
    </citation>
    <scope>NUCLEOTIDE SEQUENCE</scope>
    <source>
        <strain evidence="10">Stay&amp;Tobe</strain>
        <tissue evidence="10">Testes</tissue>
    </source>
</reference>
<dbReference type="EMBL" id="JASPKZ010005701">
    <property type="protein sequence ID" value="KAJ9588229.1"/>
    <property type="molecule type" value="Genomic_DNA"/>
</dbReference>
<dbReference type="GO" id="GO:0005521">
    <property type="term" value="F:lamin binding"/>
    <property type="evidence" value="ECO:0007669"/>
    <property type="project" value="TreeGrafter"/>
</dbReference>
<comment type="similarity">
    <text evidence="2">Belongs to the TMEM201 family.</text>
</comment>
<evidence type="ECO:0000313" key="10">
    <source>
        <dbReference type="EMBL" id="KAJ9588229.1"/>
    </source>
</evidence>
<feature type="transmembrane region" description="Helical" evidence="8">
    <location>
        <begin position="262"/>
        <end position="283"/>
    </location>
</feature>
<evidence type="ECO:0000313" key="11">
    <source>
        <dbReference type="Proteomes" id="UP001233999"/>
    </source>
</evidence>
<comment type="caution">
    <text evidence="10">The sequence shown here is derived from an EMBL/GenBank/DDBJ whole genome shotgun (WGS) entry which is preliminary data.</text>
</comment>
<keyword evidence="6" id="KW-0539">Nucleus</keyword>
<gene>
    <name evidence="10" type="ORF">L9F63_018393</name>
</gene>
<feature type="compositionally biased region" description="Polar residues" evidence="7">
    <location>
        <begin position="699"/>
        <end position="720"/>
    </location>
</feature>
<feature type="transmembrane region" description="Helical" evidence="8">
    <location>
        <begin position="295"/>
        <end position="313"/>
    </location>
</feature>
<keyword evidence="3 8" id="KW-0812">Transmembrane</keyword>
<evidence type="ECO:0000256" key="3">
    <source>
        <dbReference type="ARBA" id="ARBA00022692"/>
    </source>
</evidence>
<evidence type="ECO:0000259" key="9">
    <source>
        <dbReference type="Pfam" id="PF09779"/>
    </source>
</evidence>
<name>A0AAD7ZWL0_DIPPU</name>
<evidence type="ECO:0000256" key="4">
    <source>
        <dbReference type="ARBA" id="ARBA00022989"/>
    </source>
</evidence>
<dbReference type="InterPro" id="IPR040041">
    <property type="entry name" value="TMEM201"/>
</dbReference>
<protein>
    <recommendedName>
        <fullName evidence="9">Ima1 N-terminal domain-containing protein</fullName>
    </recommendedName>
</protein>
<evidence type="ECO:0000256" key="6">
    <source>
        <dbReference type="ARBA" id="ARBA00023242"/>
    </source>
</evidence>
<comment type="subcellular location">
    <subcellularLocation>
        <location evidence="1">Nucleus inner membrane</location>
        <topology evidence="1">Multi-pass membrane protein</topology>
    </subcellularLocation>
</comment>
<feature type="region of interest" description="Disordered" evidence="7">
    <location>
        <begin position="674"/>
        <end position="721"/>
    </location>
</feature>
<sequence>METIATVFPIIAGGSVVCVTGINLYFRIRHKFPVTVNCWFCNKDTDVPYGNRNCWDCPHCEQYNGFFQDGSYNKEIPAQHDELLNHPVQAVSNKIMKQKLVPTELNGNGLCRKCNINQELKIQQLAAFTPVHPAHYDEEVDQFRQHLERAYRLCSPCEEVLMKTLNKQKCTFLGVSLKQSCSIISTQKNGFLTACKTRMYRVMPSRLHLMSCFSILLAASLALATSYHLNKDDIPIPEIICNQTIWSYVPTLDEIFPYAEDLFPLIIKFEILLTAAGSLIQLLAVPTRKHKKIDFICASFWVLLHIQCWLLKWSQLEEYINLLDFNIIHVALAFITLLMCTCSALVPRQRFESKYYSTSRRARNLNCSSESFNLSSNSEDLSVSSDKDCHLFKDTTAKDNISPAKCVKEQDTSNLPSNVSRFVAISPSVRNKNVEQTGEDNSEDLDRGLGNLTLGTYAYNDLVEKKNISPSFKTKVYGQNIVDAFDDSPFTNLRNRKKPLIRPSQLNLSKNITQSSWVAGGYWQSPTHGRFVHVPRRETQDMPTGTGFVPLSRSSSQSSGFVSQSSQTDLYDGVATSLPNSRTGSICGGDFDRFSALSEPIYHYAATPVYFPNGRPPPYFGTPFYGGAPLIVPHPYGMMSPGFVSNYPLPQPRPALVHAQSYYPPQPSRPLSAVWNPSAFSSQPPKNPQGHSPADAHSRSSSQNSDECQSVTSEHSSNPKPRTLVSVIKENMFLAVLFCCSLLFNALILGGVMLGNGNLMLPRVI</sequence>
<proteinExistence type="inferred from homology"/>
<dbReference type="GO" id="GO:0030473">
    <property type="term" value="P:nuclear migration along microtubule"/>
    <property type="evidence" value="ECO:0007669"/>
    <property type="project" value="TreeGrafter"/>
</dbReference>
<dbReference type="GO" id="GO:0005637">
    <property type="term" value="C:nuclear inner membrane"/>
    <property type="evidence" value="ECO:0007669"/>
    <property type="project" value="UniProtKB-SubCell"/>
</dbReference>
<dbReference type="InterPro" id="IPR018617">
    <property type="entry name" value="Ima1_N"/>
</dbReference>
<keyword evidence="5 8" id="KW-0472">Membrane</keyword>
<evidence type="ECO:0000256" key="7">
    <source>
        <dbReference type="SAM" id="MobiDB-lite"/>
    </source>
</evidence>
<evidence type="ECO:0000256" key="1">
    <source>
        <dbReference type="ARBA" id="ARBA00004473"/>
    </source>
</evidence>